<comment type="cofactor">
    <cofactor evidence="1">
        <name>FAD</name>
        <dbReference type="ChEBI" id="CHEBI:57692"/>
    </cofactor>
</comment>
<dbReference type="AlphaFoldDB" id="A0A2P6MNV5"/>
<evidence type="ECO:0000256" key="5">
    <source>
        <dbReference type="ARBA" id="ARBA00023002"/>
    </source>
</evidence>
<keyword evidence="4" id="KW-0274">FAD</keyword>
<dbReference type="InParanoid" id="A0A2P6MNV5"/>
<sequence length="498" mass="54384">MKPATIIFSLLLVAVFAIQEPSCTTTTGSTVYLSPRGGWTYGENDYFAYNARVQPQPYAIFTPNSTAQVAAILKCSSSKGLATVGLSGRHSYCTNGYGGRNGSVVVDLQNLASVFVDKNTKVIVAGGGARMGAIDQALAKVKGTLPHGTSPYVGVGGHTTGGGYGFTSRKWGMLLDNLVGIEIVLGNGTITYATAEHNSDLFYAVRGAGHSFGIITQFVFKYLPAPPKATVFFQSYQNRSAAQVVHAIEAYQNWTKSIDLPAELGLTLTMSPASPGSGRGFFGFFGSYLGSAQELRTYLDPLLRSVDSRAPDGNITEEYTNYADFLIEVSNYDGNPNYTNNDPDYTDNFYAKSVTVPESVTLSHDTISRYVNILLNEAQTSPFTEWGYWGGKHSAINAQPVDATAFVHRKAMFNVQIYTSYYGEGPFPPHGLDLINNLSKTLTGQNTWEAYQNYADPNLVNWQAKYYGSAYPRLQQLKKKWDPLNTIRFPLSIEQPAH</sequence>
<dbReference type="GO" id="GO:0016491">
    <property type="term" value="F:oxidoreductase activity"/>
    <property type="evidence" value="ECO:0007669"/>
    <property type="project" value="UniProtKB-KW"/>
</dbReference>
<evidence type="ECO:0000313" key="9">
    <source>
        <dbReference type="Proteomes" id="UP000241769"/>
    </source>
</evidence>
<dbReference type="SUPFAM" id="SSF56176">
    <property type="entry name" value="FAD-binding/transporter-associated domain-like"/>
    <property type="match status" value="1"/>
</dbReference>
<proteinExistence type="inferred from homology"/>
<dbReference type="Gene3D" id="3.30.465.10">
    <property type="match status" value="1"/>
</dbReference>
<dbReference type="InterPro" id="IPR036318">
    <property type="entry name" value="FAD-bd_PCMH-like_sf"/>
</dbReference>
<reference evidence="8 9" key="1">
    <citation type="journal article" date="2018" name="Genome Biol. Evol.">
        <title>Multiple Roots of Fruiting Body Formation in Amoebozoa.</title>
        <authorList>
            <person name="Hillmann F."/>
            <person name="Forbes G."/>
            <person name="Novohradska S."/>
            <person name="Ferling I."/>
            <person name="Riege K."/>
            <person name="Groth M."/>
            <person name="Westermann M."/>
            <person name="Marz M."/>
            <person name="Spaller T."/>
            <person name="Winckler T."/>
            <person name="Schaap P."/>
            <person name="Glockner G."/>
        </authorList>
    </citation>
    <scope>NUCLEOTIDE SEQUENCE [LARGE SCALE GENOMIC DNA]</scope>
    <source>
        <strain evidence="8 9">Jena</strain>
    </source>
</reference>
<feature type="chain" id="PRO_5015190761" evidence="6">
    <location>
        <begin position="18"/>
        <end position="498"/>
    </location>
</feature>
<dbReference type="Pfam" id="PF08031">
    <property type="entry name" value="BBE"/>
    <property type="match status" value="1"/>
</dbReference>
<dbReference type="InterPro" id="IPR016166">
    <property type="entry name" value="FAD-bd_PCMH"/>
</dbReference>
<dbReference type="InterPro" id="IPR006094">
    <property type="entry name" value="Oxid_FAD_bind_N"/>
</dbReference>
<protein>
    <submittedName>
        <fullName evidence="8">Glucooligosaccharide oxidase</fullName>
    </submittedName>
</protein>
<dbReference type="PROSITE" id="PS51387">
    <property type="entry name" value="FAD_PCMH"/>
    <property type="match status" value="1"/>
</dbReference>
<dbReference type="Gene3D" id="3.40.462.20">
    <property type="match status" value="1"/>
</dbReference>
<organism evidence="8 9">
    <name type="scientific">Planoprotostelium fungivorum</name>
    <dbReference type="NCBI Taxonomy" id="1890364"/>
    <lineage>
        <taxon>Eukaryota</taxon>
        <taxon>Amoebozoa</taxon>
        <taxon>Evosea</taxon>
        <taxon>Variosea</taxon>
        <taxon>Cavosteliida</taxon>
        <taxon>Cavosteliaceae</taxon>
        <taxon>Planoprotostelium</taxon>
    </lineage>
</organism>
<comment type="similarity">
    <text evidence="2">Belongs to the oxygen-dependent FAD-linked oxidoreductase family.</text>
</comment>
<dbReference type="EMBL" id="MDYQ01000613">
    <property type="protein sequence ID" value="PRP73387.1"/>
    <property type="molecule type" value="Genomic_DNA"/>
</dbReference>
<keyword evidence="9" id="KW-1185">Reference proteome</keyword>
<keyword evidence="5" id="KW-0560">Oxidoreductase</keyword>
<keyword evidence="6" id="KW-0732">Signal</keyword>
<dbReference type="STRING" id="1890364.A0A2P6MNV5"/>
<keyword evidence="3" id="KW-0285">Flavoprotein</keyword>
<evidence type="ECO:0000259" key="7">
    <source>
        <dbReference type="PROSITE" id="PS51387"/>
    </source>
</evidence>
<evidence type="ECO:0000313" key="8">
    <source>
        <dbReference type="EMBL" id="PRP73387.1"/>
    </source>
</evidence>
<name>A0A2P6MNV5_9EUKA</name>
<dbReference type="Pfam" id="PF01565">
    <property type="entry name" value="FAD_binding_4"/>
    <property type="match status" value="1"/>
</dbReference>
<gene>
    <name evidence="8" type="ORF">PROFUN_09617</name>
</gene>
<dbReference type="PANTHER" id="PTHR42973:SF39">
    <property type="entry name" value="FAD-BINDING PCMH-TYPE DOMAIN-CONTAINING PROTEIN"/>
    <property type="match status" value="1"/>
</dbReference>
<dbReference type="GO" id="GO:0071949">
    <property type="term" value="F:FAD binding"/>
    <property type="evidence" value="ECO:0007669"/>
    <property type="project" value="InterPro"/>
</dbReference>
<evidence type="ECO:0000256" key="6">
    <source>
        <dbReference type="SAM" id="SignalP"/>
    </source>
</evidence>
<accession>A0A2P6MNV5</accession>
<dbReference type="PANTHER" id="PTHR42973">
    <property type="entry name" value="BINDING OXIDOREDUCTASE, PUTATIVE (AFU_ORTHOLOGUE AFUA_1G17690)-RELATED"/>
    <property type="match status" value="1"/>
</dbReference>
<dbReference type="InterPro" id="IPR050416">
    <property type="entry name" value="FAD-linked_Oxidoreductase"/>
</dbReference>
<feature type="signal peptide" evidence="6">
    <location>
        <begin position="1"/>
        <end position="17"/>
    </location>
</feature>
<feature type="domain" description="FAD-binding PCMH-type" evidence="7">
    <location>
        <begin position="53"/>
        <end position="225"/>
    </location>
</feature>
<dbReference type="OrthoDB" id="407275at2759"/>
<dbReference type="InterPro" id="IPR012951">
    <property type="entry name" value="BBE"/>
</dbReference>
<comment type="caution">
    <text evidence="8">The sequence shown here is derived from an EMBL/GenBank/DDBJ whole genome shotgun (WGS) entry which is preliminary data.</text>
</comment>
<dbReference type="InterPro" id="IPR016169">
    <property type="entry name" value="FAD-bd_PCMH_sub2"/>
</dbReference>
<evidence type="ECO:0000256" key="1">
    <source>
        <dbReference type="ARBA" id="ARBA00001974"/>
    </source>
</evidence>
<evidence type="ECO:0000256" key="4">
    <source>
        <dbReference type="ARBA" id="ARBA00022827"/>
    </source>
</evidence>
<evidence type="ECO:0000256" key="2">
    <source>
        <dbReference type="ARBA" id="ARBA00005466"/>
    </source>
</evidence>
<evidence type="ECO:0000256" key="3">
    <source>
        <dbReference type="ARBA" id="ARBA00022630"/>
    </source>
</evidence>
<dbReference type="Proteomes" id="UP000241769">
    <property type="component" value="Unassembled WGS sequence"/>
</dbReference>